<organism evidence="6 7">
    <name type="scientific">Nitratireductor aestuarii</name>
    <dbReference type="NCBI Taxonomy" id="1735103"/>
    <lineage>
        <taxon>Bacteria</taxon>
        <taxon>Pseudomonadati</taxon>
        <taxon>Pseudomonadota</taxon>
        <taxon>Alphaproteobacteria</taxon>
        <taxon>Hyphomicrobiales</taxon>
        <taxon>Phyllobacteriaceae</taxon>
        <taxon>Nitratireductor</taxon>
    </lineage>
</organism>
<dbReference type="Gene3D" id="3.40.190.10">
    <property type="entry name" value="Periplasmic binding protein-like II"/>
    <property type="match status" value="2"/>
</dbReference>
<dbReference type="InterPro" id="IPR036390">
    <property type="entry name" value="WH_DNA-bd_sf"/>
</dbReference>
<dbReference type="PRINTS" id="PR00039">
    <property type="entry name" value="HTHLYSR"/>
</dbReference>
<dbReference type="InterPro" id="IPR005119">
    <property type="entry name" value="LysR_subst-bd"/>
</dbReference>
<proteinExistence type="inferred from homology"/>
<dbReference type="InterPro" id="IPR036388">
    <property type="entry name" value="WH-like_DNA-bd_sf"/>
</dbReference>
<feature type="domain" description="HTH lysR-type" evidence="5">
    <location>
        <begin position="3"/>
        <end position="61"/>
    </location>
</feature>
<dbReference type="AlphaFoldDB" id="A0A916RT33"/>
<name>A0A916RT33_9HYPH</name>
<evidence type="ECO:0000256" key="1">
    <source>
        <dbReference type="ARBA" id="ARBA00009437"/>
    </source>
</evidence>
<comment type="similarity">
    <text evidence="1">Belongs to the LysR transcriptional regulatory family.</text>
</comment>
<dbReference type="Proteomes" id="UP000636264">
    <property type="component" value="Unassembled WGS sequence"/>
</dbReference>
<reference evidence="6" key="1">
    <citation type="journal article" date="2014" name="Int. J. Syst. Evol. Microbiol.">
        <title>Complete genome sequence of Corynebacterium casei LMG S-19264T (=DSM 44701T), isolated from a smear-ripened cheese.</title>
        <authorList>
            <consortium name="US DOE Joint Genome Institute (JGI-PGF)"/>
            <person name="Walter F."/>
            <person name="Albersmeier A."/>
            <person name="Kalinowski J."/>
            <person name="Ruckert C."/>
        </authorList>
    </citation>
    <scope>NUCLEOTIDE SEQUENCE</scope>
    <source>
        <strain evidence="6">CGMCC 1.15320</strain>
    </source>
</reference>
<dbReference type="Gene3D" id="1.10.10.10">
    <property type="entry name" value="Winged helix-like DNA-binding domain superfamily/Winged helix DNA-binding domain"/>
    <property type="match status" value="1"/>
</dbReference>
<dbReference type="GO" id="GO:0003700">
    <property type="term" value="F:DNA-binding transcription factor activity"/>
    <property type="evidence" value="ECO:0007669"/>
    <property type="project" value="InterPro"/>
</dbReference>
<comment type="caution">
    <text evidence="6">The sequence shown here is derived from an EMBL/GenBank/DDBJ whole genome shotgun (WGS) entry which is preliminary data.</text>
</comment>
<dbReference type="GO" id="GO:0032993">
    <property type="term" value="C:protein-DNA complex"/>
    <property type="evidence" value="ECO:0007669"/>
    <property type="project" value="TreeGrafter"/>
</dbReference>
<evidence type="ECO:0000256" key="4">
    <source>
        <dbReference type="ARBA" id="ARBA00023163"/>
    </source>
</evidence>
<dbReference type="PROSITE" id="PS50931">
    <property type="entry name" value="HTH_LYSR"/>
    <property type="match status" value="1"/>
</dbReference>
<keyword evidence="7" id="KW-1185">Reference proteome</keyword>
<protein>
    <submittedName>
        <fullName evidence="6">Transcriptional regulator</fullName>
    </submittedName>
</protein>
<dbReference type="CDD" id="cd08412">
    <property type="entry name" value="PBP2_PAO1_like"/>
    <property type="match status" value="1"/>
</dbReference>
<dbReference type="SUPFAM" id="SSF53850">
    <property type="entry name" value="Periplasmic binding protein-like II"/>
    <property type="match status" value="1"/>
</dbReference>
<evidence type="ECO:0000313" key="7">
    <source>
        <dbReference type="Proteomes" id="UP000636264"/>
    </source>
</evidence>
<keyword evidence="3" id="KW-0238">DNA-binding</keyword>
<keyword evidence="4" id="KW-0804">Transcription</keyword>
<gene>
    <name evidence="6" type="ORF">GCM10011385_23640</name>
</gene>
<evidence type="ECO:0000259" key="5">
    <source>
        <dbReference type="PROSITE" id="PS50931"/>
    </source>
</evidence>
<dbReference type="InterPro" id="IPR000847">
    <property type="entry name" value="LysR_HTH_N"/>
</dbReference>
<dbReference type="Pfam" id="PF00126">
    <property type="entry name" value="HTH_1"/>
    <property type="match status" value="1"/>
</dbReference>
<reference evidence="6" key="2">
    <citation type="submission" date="2020-09" db="EMBL/GenBank/DDBJ databases">
        <authorList>
            <person name="Sun Q."/>
            <person name="Zhou Y."/>
        </authorList>
    </citation>
    <scope>NUCLEOTIDE SEQUENCE</scope>
    <source>
        <strain evidence="6">CGMCC 1.15320</strain>
    </source>
</reference>
<dbReference type="SUPFAM" id="SSF46785">
    <property type="entry name" value="Winged helix' DNA-binding domain"/>
    <property type="match status" value="1"/>
</dbReference>
<dbReference type="EMBL" id="BMIF01000006">
    <property type="protein sequence ID" value="GGA69061.1"/>
    <property type="molecule type" value="Genomic_DNA"/>
</dbReference>
<accession>A0A916RT33</accession>
<dbReference type="RefSeq" id="WP_188721263.1">
    <property type="nucleotide sequence ID" value="NZ_BMIF01000006.1"/>
</dbReference>
<dbReference type="GO" id="GO:0003677">
    <property type="term" value="F:DNA binding"/>
    <property type="evidence" value="ECO:0007669"/>
    <property type="project" value="UniProtKB-KW"/>
</dbReference>
<evidence type="ECO:0000256" key="2">
    <source>
        <dbReference type="ARBA" id="ARBA00023015"/>
    </source>
</evidence>
<dbReference type="Pfam" id="PF03466">
    <property type="entry name" value="LysR_substrate"/>
    <property type="match status" value="1"/>
</dbReference>
<evidence type="ECO:0000313" key="6">
    <source>
        <dbReference type="EMBL" id="GGA69061.1"/>
    </source>
</evidence>
<dbReference type="FunFam" id="1.10.10.10:FF:000001">
    <property type="entry name" value="LysR family transcriptional regulator"/>
    <property type="match status" value="1"/>
</dbReference>
<sequence length="303" mass="33415">MHISLRSLRYVVVTADLGSLTAASKQLGISQPAISGAITEMERELGTQIFVRHHARGVSLTAAGSRFVHEARLLLKHSDDFEKSVSTMGKSVAGEITVGCFGTLATRYMPALLAAFSQRHPSVTIKLEEGNQQEIIDGLLSGRMEIAIAYAYALPPEITGETLVELPPYLLIAAGHPLAQHRRISLKQVQDEPFILLDLPHSRDYFLNLFRIAEIDPLIVYRSKSYELIRGLVGHNRGYTIHNALPGTSVTYDGSRVTARPIVEKLPSVRVTSLRLERNHPMRPAVKAFADFLPKAFAPDGLF</sequence>
<dbReference type="PANTHER" id="PTHR30346">
    <property type="entry name" value="TRANSCRIPTIONAL DUAL REGULATOR HCAR-RELATED"/>
    <property type="match status" value="1"/>
</dbReference>
<keyword evidence="2" id="KW-0805">Transcription regulation</keyword>
<evidence type="ECO:0000256" key="3">
    <source>
        <dbReference type="ARBA" id="ARBA00023125"/>
    </source>
</evidence>
<dbReference type="PANTHER" id="PTHR30346:SF0">
    <property type="entry name" value="HCA OPERON TRANSCRIPTIONAL ACTIVATOR HCAR"/>
    <property type="match status" value="1"/>
</dbReference>